<reference evidence="1 2" key="1">
    <citation type="submission" date="2019-10" db="EMBL/GenBank/DDBJ databases">
        <title>Complete genome sequence of Vibrio sp. strain THAF100, isolated from non-filtered water from the water column of tank 6 of a marine aquarium containing stony-coral fragments. Water maintained at 26 degree C.</title>
        <authorList>
            <person name="Ruckert C."/>
            <person name="Franco A."/>
            <person name="Kalinowski J."/>
            <person name="Glaeser S."/>
        </authorList>
    </citation>
    <scope>NUCLEOTIDE SEQUENCE [LARGE SCALE GENOMIC DNA]</scope>
    <source>
        <strain evidence="1 2">THAF100</strain>
        <plasmid evidence="2">pthaf100_a</plasmid>
    </source>
</reference>
<name>A0A5P9CP69_9VIBR</name>
<organism evidence="1 2">
    <name type="scientific">Vibrio aquimaris</name>
    <dbReference type="NCBI Taxonomy" id="2587862"/>
    <lineage>
        <taxon>Bacteria</taxon>
        <taxon>Pseudomonadati</taxon>
        <taxon>Pseudomonadota</taxon>
        <taxon>Gammaproteobacteria</taxon>
        <taxon>Vibrionales</taxon>
        <taxon>Vibrionaceae</taxon>
        <taxon>Vibrio</taxon>
    </lineage>
</organism>
<dbReference type="Gene3D" id="3.10.450.50">
    <property type="match status" value="1"/>
</dbReference>
<keyword evidence="2" id="KW-1185">Reference proteome</keyword>
<sequence>MKRKIVTSAYSFAAVVALIRDTNIVNIWREEIGTGYIDIFRFNHDGLIIEHWDVVETQTGKSKNKNSVFSYPKVP</sequence>
<gene>
    <name evidence="1" type="ORF">FIV01_16840</name>
</gene>
<protein>
    <recommendedName>
        <fullName evidence="3">SnoaL-like domain protein</fullName>
    </recommendedName>
</protein>
<dbReference type="AlphaFoldDB" id="A0A5P9CP69"/>
<dbReference type="InterPro" id="IPR032710">
    <property type="entry name" value="NTF2-like_dom_sf"/>
</dbReference>
<dbReference type="OrthoDB" id="9812089at2"/>
<evidence type="ECO:0000313" key="1">
    <source>
        <dbReference type="EMBL" id="QFT28058.1"/>
    </source>
</evidence>
<accession>A0A5P9CP69</accession>
<dbReference type="RefSeq" id="WP_152432105.1">
    <property type="nucleotide sequence ID" value="NZ_CBCSDK010000008.1"/>
</dbReference>
<dbReference type="SUPFAM" id="SSF54427">
    <property type="entry name" value="NTF2-like"/>
    <property type="match status" value="1"/>
</dbReference>
<proteinExistence type="predicted"/>
<geneLocation type="plasmid" evidence="2">
    <name>pthaf100_a</name>
</geneLocation>
<evidence type="ECO:0000313" key="2">
    <source>
        <dbReference type="Proteomes" id="UP000326936"/>
    </source>
</evidence>
<evidence type="ECO:0008006" key="3">
    <source>
        <dbReference type="Google" id="ProtNLM"/>
    </source>
</evidence>
<keyword evidence="1" id="KW-0614">Plasmid</keyword>
<dbReference type="KEGG" id="vaq:FIV01_16840"/>
<dbReference type="Proteomes" id="UP000326936">
    <property type="component" value="Plasmid pTHAF100_a"/>
</dbReference>
<dbReference type="EMBL" id="CP045351">
    <property type="protein sequence ID" value="QFT28058.1"/>
    <property type="molecule type" value="Genomic_DNA"/>
</dbReference>